<dbReference type="RefSeq" id="WP_087287603.1">
    <property type="nucleotide sequence ID" value="NZ_NFJD01000002.1"/>
</dbReference>
<protein>
    <submittedName>
        <fullName evidence="2">Uncharacterized protein</fullName>
    </submittedName>
</protein>
<evidence type="ECO:0000256" key="1">
    <source>
        <dbReference type="SAM" id="SignalP"/>
    </source>
</evidence>
<keyword evidence="3" id="KW-1185">Reference proteome</keyword>
<feature type="signal peptide" evidence="1">
    <location>
        <begin position="1"/>
        <end position="20"/>
    </location>
</feature>
<comment type="caution">
    <text evidence="2">The sequence shown here is derived from an EMBL/GenBank/DDBJ whole genome shotgun (WGS) entry which is preliminary data.</text>
</comment>
<dbReference type="Proteomes" id="UP000196368">
    <property type="component" value="Unassembled WGS sequence"/>
</dbReference>
<dbReference type="EMBL" id="NFJD01000002">
    <property type="protein sequence ID" value="OUO56778.1"/>
    <property type="molecule type" value="Genomic_DNA"/>
</dbReference>
<keyword evidence="1" id="KW-0732">Signal</keyword>
<evidence type="ECO:0000313" key="2">
    <source>
        <dbReference type="EMBL" id="OUO56778.1"/>
    </source>
</evidence>
<gene>
    <name evidence="2" type="ORF">B5F75_02740</name>
</gene>
<evidence type="ECO:0000313" key="3">
    <source>
        <dbReference type="Proteomes" id="UP000196368"/>
    </source>
</evidence>
<sequence>MKKTFALVCLSLLGVTAAFAAGKPASKADVSAAVNAKVANALQNNNGAIKNNLRVDFRITEYVTRYVEDGVVFPSEDEPQNGRIQKGPYEADLACKAYALDSNWLILSGTCMRYSPDPVQVYEPTYYERDGREIDSDFSVGNYSIPAKNYAYNDDIMLLWTGDANTAKFLSELPKVNVLAVSSPNKLFALSDVNTFKINTARLGTNAIRERKLKTNSIKGNMLQLEEGATDLSGTATDPLFLVTPSGREFLAGYNDGILGYALQITFNDIVHTFDGRTSKDYFTLSEKDLNFIKKTVLEQRPGDWKRIKNRLFLDQTATPYFK</sequence>
<name>A0A1Y4DIM0_9BACT</name>
<proteinExistence type="predicted"/>
<accession>A0A1Y4DIM0</accession>
<reference evidence="3" key="1">
    <citation type="submission" date="2017-04" db="EMBL/GenBank/DDBJ databases">
        <title>Function of individual gut microbiota members based on whole genome sequencing of pure cultures obtained from chicken caecum.</title>
        <authorList>
            <person name="Medvecky M."/>
            <person name="Cejkova D."/>
            <person name="Polansky O."/>
            <person name="Karasova D."/>
            <person name="Kubasova T."/>
            <person name="Cizek A."/>
            <person name="Rychlik I."/>
        </authorList>
    </citation>
    <scope>NUCLEOTIDE SEQUENCE [LARGE SCALE GENOMIC DNA]</scope>
    <source>
        <strain evidence="3">An273</strain>
    </source>
</reference>
<dbReference type="AlphaFoldDB" id="A0A1Y4DIM0"/>
<organism evidence="2 3">
    <name type="scientific">Candidatus Avelusimicrobium gallicola</name>
    <dbReference type="NCBI Taxonomy" id="2562704"/>
    <lineage>
        <taxon>Bacteria</taxon>
        <taxon>Pseudomonadati</taxon>
        <taxon>Elusimicrobiota</taxon>
        <taxon>Elusimicrobia</taxon>
        <taxon>Elusimicrobiales</taxon>
        <taxon>Elusimicrobiaceae</taxon>
        <taxon>Candidatus Avelusimicrobium</taxon>
    </lineage>
</organism>
<feature type="chain" id="PRO_5012463877" evidence="1">
    <location>
        <begin position="21"/>
        <end position="323"/>
    </location>
</feature>